<reference evidence="3" key="1">
    <citation type="journal article" date="2022" name="Int. J. Syst. Evol. Microbiol.">
        <title>Anaeromyxobacter oryzae sp. nov., Anaeromyxobacter diazotrophicus sp. nov. and Anaeromyxobacter paludicola sp. nov., isolated from paddy soils.</title>
        <authorList>
            <person name="Itoh H."/>
            <person name="Xu Z."/>
            <person name="Mise K."/>
            <person name="Masuda Y."/>
            <person name="Ushijima N."/>
            <person name="Hayakawa C."/>
            <person name="Shiratori Y."/>
            <person name="Senoo K."/>
        </authorList>
    </citation>
    <scope>NUCLEOTIDE SEQUENCE [LARGE SCALE GENOMIC DNA]</scope>
    <source>
        <strain evidence="3">Red630</strain>
    </source>
</reference>
<feature type="compositionally biased region" description="Basic and acidic residues" evidence="1">
    <location>
        <begin position="21"/>
        <end position="32"/>
    </location>
</feature>
<feature type="compositionally biased region" description="Polar residues" evidence="1">
    <location>
        <begin position="1"/>
        <end position="10"/>
    </location>
</feature>
<gene>
    <name evidence="2" type="ORF">AMPC_07280</name>
</gene>
<dbReference type="Proteomes" id="UP001162734">
    <property type="component" value="Chromosome"/>
</dbReference>
<protein>
    <submittedName>
        <fullName evidence="2">Uncharacterized protein</fullName>
    </submittedName>
</protein>
<keyword evidence="3" id="KW-1185">Reference proteome</keyword>
<proteinExistence type="predicted"/>
<evidence type="ECO:0000313" key="3">
    <source>
        <dbReference type="Proteomes" id="UP001162734"/>
    </source>
</evidence>
<sequence>MISEAATPQRSLFPVRPVRAPRREEPERTGPKERQVYAWNAYAAEELEHRETLEAMEMRAVARATEAAELASGFEPAWAARDAFDAGTGFLGRARAVPRDRLENRLARWARPRVVTDRMASDCSDPDCGREVGAKARRIQKAPKWNPEAFADVASLISKARKSAQRCETTQLAVKCLCGIKLVTKGCERRDCVYCAPVVSRDSGERMAEKILASIDDARSRSPRGANASLWSVKRAVLTVPPEHRAQFMDPERVREVRRNLWKFLQHGSTLNAAWACVVVHPVGDEDPTEFSPHFNVFWMERAAHASAWRRGHVPRGMLTEGELERLREAWAQIIGAEYRERCSPDVWVQFDTRDNEAAIFEHATYMARVFAGWSGWNAKWIQWFGDFFKRLEPPPKVCPKCGAQHSIVADGADAAELYERLAAAQQSAAGPPEEPPA</sequence>
<evidence type="ECO:0000256" key="1">
    <source>
        <dbReference type="SAM" id="MobiDB-lite"/>
    </source>
</evidence>
<accession>A0ABM7X700</accession>
<evidence type="ECO:0000313" key="2">
    <source>
        <dbReference type="EMBL" id="BDG07615.1"/>
    </source>
</evidence>
<dbReference type="RefSeq" id="WP_248344417.1">
    <property type="nucleotide sequence ID" value="NZ_AP025592.1"/>
</dbReference>
<organism evidence="2 3">
    <name type="scientific">Anaeromyxobacter paludicola</name>
    <dbReference type="NCBI Taxonomy" id="2918171"/>
    <lineage>
        <taxon>Bacteria</taxon>
        <taxon>Pseudomonadati</taxon>
        <taxon>Myxococcota</taxon>
        <taxon>Myxococcia</taxon>
        <taxon>Myxococcales</taxon>
        <taxon>Cystobacterineae</taxon>
        <taxon>Anaeromyxobacteraceae</taxon>
        <taxon>Anaeromyxobacter</taxon>
    </lineage>
</organism>
<feature type="region of interest" description="Disordered" evidence="1">
    <location>
        <begin position="1"/>
        <end position="32"/>
    </location>
</feature>
<dbReference type="EMBL" id="AP025592">
    <property type="protein sequence ID" value="BDG07615.1"/>
    <property type="molecule type" value="Genomic_DNA"/>
</dbReference>
<name>A0ABM7X700_9BACT</name>